<protein>
    <recommendedName>
        <fullName evidence="3">Probable butyrate:acetyl-CoA coenzyme A-transferase</fullName>
        <shortName evidence="3">Butyrate CoA-transferase</shortName>
        <ecNumber evidence="3">2.8.3.-</ecNumber>
    </recommendedName>
</protein>
<dbReference type="AlphaFoldDB" id="A0A6N7IXI5"/>
<comment type="pathway">
    <text evidence="3">Lipid metabolism; butanoate metabolism.</text>
</comment>
<dbReference type="Gene3D" id="3.30.750.70">
    <property type="entry name" value="4-hydroxybutyrate coenzyme like domains"/>
    <property type="match status" value="1"/>
</dbReference>
<keyword evidence="7" id="KW-1185">Reference proteome</keyword>
<dbReference type="SUPFAM" id="SSF100950">
    <property type="entry name" value="NagB/RpiA/CoA transferase-like"/>
    <property type="match status" value="2"/>
</dbReference>
<dbReference type="InterPro" id="IPR046433">
    <property type="entry name" value="ActCoA_hydro"/>
</dbReference>
<proteinExistence type="inferred from homology"/>
<dbReference type="EC" id="2.8.3.-" evidence="3"/>
<comment type="caution">
    <text evidence="6">The sequence shown here is derived from an EMBL/GenBank/DDBJ whole genome shotgun (WGS) entry which is preliminary data.</text>
</comment>
<keyword evidence="3" id="KW-0443">Lipid metabolism</keyword>
<evidence type="ECO:0000313" key="7">
    <source>
        <dbReference type="Proteomes" id="UP000441717"/>
    </source>
</evidence>
<dbReference type="GO" id="GO:0019605">
    <property type="term" value="P:butyrate metabolic process"/>
    <property type="evidence" value="ECO:0007669"/>
    <property type="project" value="UniProtKB-UniRule"/>
</dbReference>
<dbReference type="InterPro" id="IPR037171">
    <property type="entry name" value="NagB/RpiA_transferase-like"/>
</dbReference>
<gene>
    <name evidence="6" type="ORF">GFC01_16770</name>
</gene>
<feature type="binding site" evidence="3">
    <location>
        <position position="342"/>
    </location>
    <ligand>
        <name>CoA</name>
        <dbReference type="ChEBI" id="CHEBI:57287"/>
    </ligand>
</feature>
<feature type="active site" description="5-glutamyl coenzyme A thioester intermediate" evidence="3">
    <location>
        <position position="244"/>
    </location>
</feature>
<dbReference type="GO" id="GO:0006084">
    <property type="term" value="P:acetyl-CoA metabolic process"/>
    <property type="evidence" value="ECO:0007669"/>
    <property type="project" value="UniProtKB-UniRule"/>
</dbReference>
<dbReference type="InterPro" id="IPR026888">
    <property type="entry name" value="AcetylCoA_hyd_C"/>
</dbReference>
<feature type="binding site" evidence="3">
    <location>
        <begin position="219"/>
        <end position="223"/>
    </location>
    <ligand>
        <name>CoA</name>
        <dbReference type="ChEBI" id="CHEBI:57287"/>
    </ligand>
</feature>
<dbReference type="EMBL" id="WHYR01000075">
    <property type="protein sequence ID" value="MQL53878.1"/>
    <property type="molecule type" value="Genomic_DNA"/>
</dbReference>
<dbReference type="GO" id="GO:0005737">
    <property type="term" value="C:cytoplasm"/>
    <property type="evidence" value="ECO:0007669"/>
    <property type="project" value="UniProtKB-SubCell"/>
</dbReference>
<feature type="binding site" evidence="3">
    <location>
        <position position="319"/>
    </location>
    <ligand>
        <name>CoA</name>
        <dbReference type="ChEBI" id="CHEBI:57287"/>
    </ligand>
</feature>
<name>A0A6N7IXI5_9FIRM</name>
<dbReference type="OrthoDB" id="9801795at2"/>
<evidence type="ECO:0000256" key="3">
    <source>
        <dbReference type="HAMAP-Rule" id="MF_03228"/>
    </source>
</evidence>
<dbReference type="GO" id="GO:0006083">
    <property type="term" value="P:acetate metabolic process"/>
    <property type="evidence" value="ECO:0007669"/>
    <property type="project" value="InterPro"/>
</dbReference>
<organism evidence="6 7">
    <name type="scientific">Desulfofundulus thermobenzoicus</name>
    <dbReference type="NCBI Taxonomy" id="29376"/>
    <lineage>
        <taxon>Bacteria</taxon>
        <taxon>Bacillati</taxon>
        <taxon>Bacillota</taxon>
        <taxon>Clostridia</taxon>
        <taxon>Eubacteriales</taxon>
        <taxon>Peptococcaceae</taxon>
        <taxon>Desulfofundulus</taxon>
    </lineage>
</organism>
<dbReference type="InterPro" id="IPR038460">
    <property type="entry name" value="AcetylCoA_hyd_C_sf"/>
</dbReference>
<evidence type="ECO:0000313" key="6">
    <source>
        <dbReference type="EMBL" id="MQL53878.1"/>
    </source>
</evidence>
<feature type="domain" description="Acetyl-CoA hydrolase/transferase C-terminal" evidence="5">
    <location>
        <begin position="278"/>
        <end position="434"/>
    </location>
</feature>
<dbReference type="Pfam" id="PF13336">
    <property type="entry name" value="AcetylCoA_hyd_C"/>
    <property type="match status" value="1"/>
</dbReference>
<dbReference type="InterPro" id="IPR003702">
    <property type="entry name" value="ActCoA_hydro_N"/>
</dbReference>
<evidence type="ECO:0000259" key="5">
    <source>
        <dbReference type="Pfam" id="PF13336"/>
    </source>
</evidence>
<feature type="domain" description="Acetyl-CoA hydrolase/transferase N-terminal" evidence="4">
    <location>
        <begin position="3"/>
        <end position="188"/>
    </location>
</feature>
<dbReference type="HAMAP" id="MF_03228">
    <property type="entry name" value="But_CoA_trans"/>
    <property type="match status" value="1"/>
</dbReference>
<dbReference type="GO" id="GO:0008775">
    <property type="term" value="F:acetate CoA-transferase activity"/>
    <property type="evidence" value="ECO:0007669"/>
    <property type="project" value="InterPro"/>
</dbReference>
<dbReference type="Proteomes" id="UP000441717">
    <property type="component" value="Unassembled WGS sequence"/>
</dbReference>
<dbReference type="RefSeq" id="WP_152948329.1">
    <property type="nucleotide sequence ID" value="NZ_WHYR01000075.1"/>
</dbReference>
<evidence type="ECO:0000256" key="2">
    <source>
        <dbReference type="ARBA" id="ARBA00022679"/>
    </source>
</evidence>
<accession>A0A6N7IXI5</accession>
<keyword evidence="3" id="KW-0963">Cytoplasm</keyword>
<comment type="similarity">
    <text evidence="1 3">Belongs to the acetyl-CoA hydrolase/transferase family.</text>
</comment>
<dbReference type="InterPro" id="IPR023990">
    <property type="entry name" value="Butryl-CoA_acetate_CoA_Tfrase"/>
</dbReference>
<comment type="function">
    <text evidence="3">Coenzyme A-transferase that converts butyrate to butyryl-CoA.</text>
</comment>
<dbReference type="Gene3D" id="3.40.1080.20">
    <property type="entry name" value="Acetyl-CoA hydrolase/transferase C-terminal domain"/>
    <property type="match status" value="1"/>
</dbReference>
<dbReference type="PANTHER" id="PTHR21432:SF20">
    <property type="entry name" value="ACETYL-COA HYDROLASE"/>
    <property type="match status" value="1"/>
</dbReference>
<comment type="subcellular location">
    <subcellularLocation>
        <location evidence="3">Cytoplasm</location>
    </subcellularLocation>
</comment>
<dbReference type="PANTHER" id="PTHR21432">
    <property type="entry name" value="ACETYL-COA HYDROLASE-RELATED"/>
    <property type="match status" value="1"/>
</dbReference>
<comment type="catalytic activity">
    <reaction evidence="3">
        <text>butanoate + acetyl-CoA = butanoyl-CoA + acetate</text>
        <dbReference type="Rhea" id="RHEA:30071"/>
        <dbReference type="ChEBI" id="CHEBI:17968"/>
        <dbReference type="ChEBI" id="CHEBI:30089"/>
        <dbReference type="ChEBI" id="CHEBI:57288"/>
        <dbReference type="ChEBI" id="CHEBI:57371"/>
    </reaction>
</comment>
<dbReference type="Gene3D" id="3.40.1080.10">
    <property type="entry name" value="Glutaconate Coenzyme A-transferase"/>
    <property type="match status" value="1"/>
</dbReference>
<dbReference type="Pfam" id="PF02550">
    <property type="entry name" value="AcetylCoA_hydro"/>
    <property type="match status" value="1"/>
</dbReference>
<evidence type="ECO:0000256" key="1">
    <source>
        <dbReference type="ARBA" id="ARBA00009632"/>
    </source>
</evidence>
<dbReference type="UniPathway" id="UPA00863"/>
<keyword evidence="2 3" id="KW-0808">Transferase</keyword>
<reference evidence="6 7" key="1">
    <citation type="submission" date="2019-10" db="EMBL/GenBank/DDBJ databases">
        <title>Comparative genomics of sulfur disproportionating microorganisms.</title>
        <authorList>
            <person name="Ward L.M."/>
            <person name="Bertran E."/>
            <person name="Johnston D."/>
        </authorList>
    </citation>
    <scope>NUCLEOTIDE SEQUENCE [LARGE SCALE GENOMIC DNA]</scope>
    <source>
        <strain evidence="6 7">DSM 14055</strain>
    </source>
</reference>
<keyword evidence="3" id="KW-0276">Fatty acid metabolism</keyword>
<sequence>MSYQDEYKRKLVSADEAVKVIKSGDWVDYGQFAGQVVDLDAALARRKDELRDVKIRAVTRAAGVPRAVQEDPGQEHFIYNNWHFGGVDRKLHDQGLCYYIPILFREVPTYYREHMDVDVCMLAVTPMDEHGYFNFGLNNAATMAAIEKAKVVIVEVNRNMPRCLGGSQESVHISRVDYIVESSNWSVPELPPPKICECDEKIAGLIVEQIEDGSCIQLGIGGMPNVVGKLIAQSDLKELGIHTEMMVDAMMEMYLAGKVTGRYKNIDKYKMVYTFAMGSRKLYDFLHNNPAAASYPVDYTNSPQVIAQNDRVVSINNAVEIDLYGQVCAESAGSRQISGTGGQVDYVEGAFLSRGGKSFICISSTFQDKNGQLHSRIVPTLSPGAIVTTSRSTVMYVVTEYGMVNLKGKSTWERAEALISIAHPRFREQLIKEAERLKIWTRTNKLVS</sequence>
<evidence type="ECO:0000259" key="4">
    <source>
        <dbReference type="Pfam" id="PF02550"/>
    </source>
</evidence>